<keyword evidence="3" id="KW-1185">Reference proteome</keyword>
<dbReference type="PROSITE" id="PS00409">
    <property type="entry name" value="PROKAR_NTER_METHYL"/>
    <property type="match status" value="1"/>
</dbReference>
<evidence type="ECO:0000313" key="3">
    <source>
        <dbReference type="Proteomes" id="UP000525652"/>
    </source>
</evidence>
<dbReference type="AlphaFoldDB" id="A0A7X1B225"/>
<reference evidence="2 3" key="1">
    <citation type="submission" date="2020-07" db="EMBL/GenBank/DDBJ databases">
        <authorList>
            <person name="Feng X."/>
        </authorList>
    </citation>
    <scope>NUCLEOTIDE SEQUENCE [LARGE SCALE GENOMIC DNA]</scope>
    <source>
        <strain evidence="2 3">JCM14086</strain>
    </source>
</reference>
<keyword evidence="1" id="KW-0812">Transmembrane</keyword>
<evidence type="ECO:0000313" key="2">
    <source>
        <dbReference type="EMBL" id="MBC2604186.1"/>
    </source>
</evidence>
<proteinExistence type="predicted"/>
<gene>
    <name evidence="2" type="ORF">H5P30_20590</name>
</gene>
<name>A0A7X1B225_9BACT</name>
<comment type="caution">
    <text evidence="2">The sequence shown here is derived from an EMBL/GenBank/DDBJ whole genome shotgun (WGS) entry which is preliminary data.</text>
</comment>
<organism evidence="2 3">
    <name type="scientific">Puniceicoccus vermicola</name>
    <dbReference type="NCBI Taxonomy" id="388746"/>
    <lineage>
        <taxon>Bacteria</taxon>
        <taxon>Pseudomonadati</taxon>
        <taxon>Verrucomicrobiota</taxon>
        <taxon>Opitutia</taxon>
        <taxon>Puniceicoccales</taxon>
        <taxon>Puniceicoccaceae</taxon>
        <taxon>Puniceicoccus</taxon>
    </lineage>
</organism>
<protein>
    <submittedName>
        <fullName evidence="2">Type II secretion system protein</fullName>
    </submittedName>
</protein>
<evidence type="ECO:0000256" key="1">
    <source>
        <dbReference type="SAM" id="Phobius"/>
    </source>
</evidence>
<dbReference type="EMBL" id="JACHVA010000139">
    <property type="protein sequence ID" value="MBC2604186.1"/>
    <property type="molecule type" value="Genomic_DNA"/>
</dbReference>
<feature type="transmembrane region" description="Helical" evidence="1">
    <location>
        <begin position="12"/>
        <end position="36"/>
    </location>
</feature>
<dbReference type="RefSeq" id="WP_185694797.1">
    <property type="nucleotide sequence ID" value="NZ_JACHVA010000139.1"/>
</dbReference>
<keyword evidence="1" id="KW-0472">Membrane</keyword>
<sequence length="184" mass="20032">MSNRSNNSQQSGFSLVEVILAIGVFALTIVAVIGLLGPIAQQVRDLQDTKVANSLPAPIREELNRIGFEYFVDVKSDGTALKGVFPTVLFGTMDGSRVIGYTALDGTVITRDGNSPPGIPEDERYFLIELTAATGNLNYNDGDAHVAFQVDISWPYRLPDGSTVQPEDRKNFEYFTAIVVGEPF</sequence>
<dbReference type="InterPro" id="IPR012902">
    <property type="entry name" value="N_methyl_site"/>
</dbReference>
<accession>A0A7X1B225</accession>
<keyword evidence="1" id="KW-1133">Transmembrane helix</keyword>
<dbReference type="Pfam" id="PF07963">
    <property type="entry name" value="N_methyl"/>
    <property type="match status" value="1"/>
</dbReference>
<dbReference type="Proteomes" id="UP000525652">
    <property type="component" value="Unassembled WGS sequence"/>
</dbReference>